<feature type="domain" description="Hydantoinase A/oxoprolinase" evidence="1">
    <location>
        <begin position="207"/>
        <end position="493"/>
    </location>
</feature>
<dbReference type="PANTHER" id="PTHR11365:SF23">
    <property type="entry name" value="HYPOTHETICAL 5-OXOPROLINASE (EUROFUNG)-RELATED"/>
    <property type="match status" value="1"/>
</dbReference>
<dbReference type="InterPro" id="IPR045079">
    <property type="entry name" value="Oxoprolinase-like"/>
</dbReference>
<evidence type="ECO:0000259" key="2">
    <source>
        <dbReference type="Pfam" id="PF05378"/>
    </source>
</evidence>
<dbReference type="InterPro" id="IPR043129">
    <property type="entry name" value="ATPase_NBD"/>
</dbReference>
<gene>
    <name evidence="4" type="ORF">HEQ75_26305</name>
</gene>
<evidence type="ECO:0000259" key="3">
    <source>
        <dbReference type="Pfam" id="PF19278"/>
    </source>
</evidence>
<dbReference type="Pfam" id="PF19278">
    <property type="entry name" value="Hydant_A_C"/>
    <property type="match status" value="1"/>
</dbReference>
<organism evidence="4 5">
    <name type="scientific">Falsiroseomonas selenitidurans</name>
    <dbReference type="NCBI Taxonomy" id="2716335"/>
    <lineage>
        <taxon>Bacteria</taxon>
        <taxon>Pseudomonadati</taxon>
        <taxon>Pseudomonadota</taxon>
        <taxon>Alphaproteobacteria</taxon>
        <taxon>Acetobacterales</taxon>
        <taxon>Roseomonadaceae</taxon>
        <taxon>Falsiroseomonas</taxon>
    </lineage>
</organism>
<dbReference type="InterPro" id="IPR049517">
    <property type="entry name" value="ACX-like_C"/>
</dbReference>
<dbReference type="Proteomes" id="UP000787635">
    <property type="component" value="Unassembled WGS sequence"/>
</dbReference>
<proteinExistence type="predicted"/>
<dbReference type="InterPro" id="IPR008040">
    <property type="entry name" value="Hydant_A_N"/>
</dbReference>
<reference evidence="4 5" key="1">
    <citation type="submission" date="2020-03" db="EMBL/GenBank/DDBJ databases">
        <title>Roseomonas selenitidurans sp. nov. isolated from urban soil.</title>
        <authorList>
            <person name="Liu H."/>
        </authorList>
    </citation>
    <scope>NUCLEOTIDE SEQUENCE [LARGE SCALE GENOMIC DNA]</scope>
    <source>
        <strain evidence="4 5">BU-1</strain>
    </source>
</reference>
<evidence type="ECO:0000313" key="5">
    <source>
        <dbReference type="Proteomes" id="UP000787635"/>
    </source>
</evidence>
<dbReference type="RefSeq" id="WP_168035098.1">
    <property type="nucleotide sequence ID" value="NZ_JAAVNE010000082.1"/>
</dbReference>
<dbReference type="Pfam" id="PF01968">
    <property type="entry name" value="Hydantoinase_A"/>
    <property type="match status" value="1"/>
</dbReference>
<feature type="domain" description="Hydantoinase/oxoprolinase N-terminal" evidence="2">
    <location>
        <begin position="11"/>
        <end position="183"/>
    </location>
</feature>
<accession>A0ABX1EBL4</accession>
<dbReference type="Pfam" id="PF05378">
    <property type="entry name" value="Hydant_A_N"/>
    <property type="match status" value="1"/>
</dbReference>
<dbReference type="EMBL" id="JAAVNE010000082">
    <property type="protein sequence ID" value="NKC34391.1"/>
    <property type="molecule type" value="Genomic_DNA"/>
</dbReference>
<evidence type="ECO:0000313" key="4">
    <source>
        <dbReference type="EMBL" id="NKC34391.1"/>
    </source>
</evidence>
<dbReference type="InterPro" id="IPR002821">
    <property type="entry name" value="Hydantoinase_A"/>
</dbReference>
<name>A0ABX1EBL4_9PROT</name>
<feature type="domain" description="Acetophenone carboxylase-like C-terminal" evidence="3">
    <location>
        <begin position="510"/>
        <end position="672"/>
    </location>
</feature>
<dbReference type="PANTHER" id="PTHR11365">
    <property type="entry name" value="5-OXOPROLINASE RELATED"/>
    <property type="match status" value="1"/>
</dbReference>
<keyword evidence="5" id="KW-1185">Reference proteome</keyword>
<sequence length="686" mass="71887">MPQQDPPRPVRIAVDIGGTFTDLQVLDARHGEVRAWKTPTTPEDPSDGLLTGVREAAERFGFALSDVGLLLHGTTIATNAVLERRLARGALVTTQGFEDVLEITRHVRRDVYGLAPDPFPCLIPRDRRLGVRERLRADGSVEVPLDLGTLLQRLDALQPEAIAISLLHAYANPAHERALRAAILAAHPGLPVSLSSDISPEIREYERSSTTVLNALLVPVVRDYLRRLAARLGRDGFAPRIFLVQSNGGVCSLETAAEQPARLLLSGPSGGALAASRLAGELAQPNLVAVDMGGTSYDVSVVQEGRVALVTQGEVDGLPVRLPMVEMRTIGAGGGSIAAVEAGGRLVVGPRSAGARPGPVAYGRGGTEPTVTDANLALGRLDPDFFLGGAMQLDMGAAHAALAALGARLGLDGAAAAEGMLALTNAALAAAVRLSLFEKGLHPRDFALLSFGGAGGLHAVAVAEEMGMEQVILPREPGTLSAYGILFSDLVQDIARSRLFTLDEAALPGLAALIAELRAEAAARLARDGVAEADRALSVAADMRYHGQAFELLVPWGDVLAPDATALAYLAARFHATHRQRFSYAAEEEAVEIVTLRVTATGRLPRPAPASPAKADRPARKGARKIFAGGAWVEAGVWDREALGAADVLHGPAIIEEAFATHVLPQGWTARLGAAGAIIARKDAAA</sequence>
<evidence type="ECO:0000259" key="1">
    <source>
        <dbReference type="Pfam" id="PF01968"/>
    </source>
</evidence>
<dbReference type="SUPFAM" id="SSF53067">
    <property type="entry name" value="Actin-like ATPase domain"/>
    <property type="match status" value="1"/>
</dbReference>
<protein>
    <submittedName>
        <fullName evidence="4">Hydantoinase/oxoprolinase family protein</fullName>
    </submittedName>
</protein>
<comment type="caution">
    <text evidence="4">The sequence shown here is derived from an EMBL/GenBank/DDBJ whole genome shotgun (WGS) entry which is preliminary data.</text>
</comment>